<dbReference type="EMBL" id="JWHL01000002">
    <property type="protein sequence ID" value="MBR1368296.1"/>
    <property type="molecule type" value="Genomic_DNA"/>
</dbReference>
<evidence type="ECO:0000313" key="2">
    <source>
        <dbReference type="EMBL" id="MBR1368296.1"/>
    </source>
</evidence>
<organism evidence="2 3">
    <name type="scientific">Methanocalculus chunghsingensis</name>
    <dbReference type="NCBI Taxonomy" id="156457"/>
    <lineage>
        <taxon>Archaea</taxon>
        <taxon>Methanobacteriati</taxon>
        <taxon>Methanobacteriota</taxon>
        <taxon>Stenosarchaea group</taxon>
        <taxon>Methanomicrobia</taxon>
        <taxon>Methanomicrobiales</taxon>
        <taxon>Methanocalculaceae</taxon>
        <taxon>Methanocalculus</taxon>
    </lineage>
</organism>
<dbReference type="OrthoDB" id="50299at2157"/>
<dbReference type="HAMAP" id="MF_01079">
    <property type="entry name" value="UPF0280"/>
    <property type="match status" value="1"/>
</dbReference>
<comment type="caution">
    <text evidence="2">The sequence shown here is derived from an EMBL/GenBank/DDBJ whole genome shotgun (WGS) entry which is preliminary data.</text>
</comment>
<evidence type="ECO:0000256" key="1">
    <source>
        <dbReference type="HAMAP-Rule" id="MF_01079"/>
    </source>
</evidence>
<proteinExistence type="inferred from homology"/>
<evidence type="ECO:0000313" key="3">
    <source>
        <dbReference type="Proteomes" id="UP000730161"/>
    </source>
</evidence>
<dbReference type="PIRSF" id="PIRSF006421">
    <property type="entry name" value="UCP006421"/>
    <property type="match status" value="1"/>
</dbReference>
<dbReference type="Proteomes" id="UP000730161">
    <property type="component" value="Unassembled WGS sequence"/>
</dbReference>
<protein>
    <recommendedName>
        <fullName evidence="1">UPF0280 protein RJ53_01795</fullName>
    </recommendedName>
</protein>
<dbReference type="SUPFAM" id="SSF143631">
    <property type="entry name" value="ApbE-like"/>
    <property type="match status" value="1"/>
</dbReference>
<dbReference type="InterPro" id="IPR003374">
    <property type="entry name" value="ApbE-like_sf"/>
</dbReference>
<keyword evidence="3" id="KW-1185">Reference proteome</keyword>
<name>A0A8J7W4W6_9EURY</name>
<accession>A0A8J7W4W6</accession>
<dbReference type="RefSeq" id="WP_211529907.1">
    <property type="nucleotide sequence ID" value="NZ_JWHL01000002.1"/>
</dbReference>
<comment type="similarity">
    <text evidence="1">Belongs to the UPF0280 family.</text>
</comment>
<dbReference type="Gene3D" id="3.10.520.10">
    <property type="entry name" value="ApbE-like domains"/>
    <property type="match status" value="1"/>
</dbReference>
<dbReference type="InterPro" id="IPR007183">
    <property type="entry name" value="UPF0280"/>
</dbReference>
<reference evidence="2" key="1">
    <citation type="submission" date="2014-12" db="EMBL/GenBank/DDBJ databases">
        <authorList>
            <person name="Huang H.-H."/>
            <person name="Chen S.-C."/>
            <person name="Lai M.-C."/>
        </authorList>
    </citation>
    <scope>NUCLEOTIDE SEQUENCE</scope>
    <source>
        <strain evidence="2">K1F9705b</strain>
    </source>
</reference>
<dbReference type="InterPro" id="IPR037456">
    <property type="entry name" value="MA1715-like"/>
</dbReference>
<dbReference type="NCBIfam" id="NF003324">
    <property type="entry name" value="PRK04334.1-4"/>
    <property type="match status" value="1"/>
</dbReference>
<gene>
    <name evidence="2" type="ORF">RJ53_01795</name>
</gene>
<dbReference type="AlphaFoldDB" id="A0A8J7W4W6"/>
<sequence>MIRRHFQHHQTITTILADCEEHIGAAREGILDARQAVEAVCATDPFFASTFDPYDPGSDHPVIRRMVAAAEEAGVGPMAAVAGTIAWAGVEAMVDAGAGFGVVDNGGDIALISDRDLRIGIYAGESNRNSAFLIPPQTEPTGICTSSASVGPSISLGSADAVTVFSGNVSAADAWATSLCNSLTPDDLSSFSLLEETGVIGVIAVFGDVIIRWGTIPALVSAHIDRNLITSTMSFLK</sequence>